<organism evidence="4 7">
    <name type="scientific">Marinomonas gallaica</name>
    <dbReference type="NCBI Taxonomy" id="1806667"/>
    <lineage>
        <taxon>Bacteria</taxon>
        <taxon>Pseudomonadati</taxon>
        <taxon>Pseudomonadota</taxon>
        <taxon>Gammaproteobacteria</taxon>
        <taxon>Oceanospirillales</taxon>
        <taxon>Oceanospirillaceae</taxon>
        <taxon>Marinomonas</taxon>
    </lineage>
</organism>
<dbReference type="Proteomes" id="UP000092871">
    <property type="component" value="Unassembled WGS sequence"/>
</dbReference>
<dbReference type="OrthoDB" id="9760225at2"/>
<evidence type="ECO:0000259" key="3">
    <source>
        <dbReference type="Pfam" id="PF04453"/>
    </source>
</evidence>
<comment type="function">
    <text evidence="2">Together with LptE, is involved in the assembly of lipopolysaccharide (LPS) at the surface of the outer membrane.</text>
</comment>
<dbReference type="Proteomes" id="UP000092840">
    <property type="component" value="Unassembled WGS sequence"/>
</dbReference>
<sequence length="754" mass="86698" precursor="true">MPKHLRYYALLFQSLFILPMAEANEWDWVPRESLSESQQATLGQYCRGAYVDSWQVVDGDNTHLLADLIYRDEQGTLYMEGAATLRQPLSELDADTIKGVPGDYYQAQGNVALRSKGQVIRSDNAYISTAEGNQSAQFDNARFLAHDSRLRGEAGQIARNKEGLIFIKEGFYTTCEPGEDSWQLYGSSIELDTDSGFGTAKHVQIRVHDVPIFYFPWLRFPLDQRRQTGFLFPSFGFSGKQLTLSTPYYLNLAPNYDATITPNLVIPIVSEDSNDKDDSGQGFDIELRHLGQYGKTQYEQSTFYDNHGNEGTLRKFTSDQQLTQSFGIGAYLEDNPTENVEPDVNNTSIQEEDNYERRGYARYNLGNFSSNVQVRRFQTPDPTEDKPLEWLPRLSASYRYADTRYSYRPDVEFTDFYEPDKEGSDGKRMVLNQDINISTGNAWGQATAGVLHQYRDYSLHNYDTKQDKDTSVNHLSYYLDTSVVFDRRFNTDWRQTLEPRVNYLYAPYEDQSDIPDFDANEMEMTYGQAFSHRRFSGNDRIGDTEQVALGLESRLYNGNNINRWTFQGGQVFYLRDRKVDIDGETGNVVDSSHHSPVLTTAAYNGDNFTLANHFNYDFDEDRVDLAQTALKYTPDSGFVFNLSFSYLHDDNEDDMTKQSSFGTIIPINENWHFFHQQSYDWIDREQTAQVEGFGYENCCVKTSFSYQRWRDNDGQFDEGVFLQFILRSLSGVGRTNSDIDTIADDYWNQGKVGY</sequence>
<evidence type="ECO:0000256" key="1">
    <source>
        <dbReference type="ARBA" id="ARBA00023237"/>
    </source>
</evidence>
<evidence type="ECO:0000256" key="2">
    <source>
        <dbReference type="HAMAP-Rule" id="MF_01411"/>
    </source>
</evidence>
<comment type="subcellular location">
    <subcellularLocation>
        <location evidence="2">Cell outer membrane</location>
    </subcellularLocation>
</comment>
<dbReference type="HAMAP" id="MF_01411">
    <property type="entry name" value="LPS_assembly_LptD"/>
    <property type="match status" value="1"/>
</dbReference>
<protein>
    <recommendedName>
        <fullName evidence="2">LPS-assembly protein LptD</fullName>
    </recommendedName>
</protein>
<dbReference type="EMBL" id="FLRA01000003">
    <property type="protein sequence ID" value="SBT16672.1"/>
    <property type="molecule type" value="Genomic_DNA"/>
</dbReference>
<feature type="chain" id="PRO_5009005436" description="LPS-assembly protein LptD" evidence="2">
    <location>
        <begin position="24"/>
        <end position="754"/>
    </location>
</feature>
<dbReference type="EMBL" id="FLRB01000006">
    <property type="protein sequence ID" value="SBT20388.1"/>
    <property type="molecule type" value="Genomic_DNA"/>
</dbReference>
<feature type="signal peptide" evidence="2">
    <location>
        <begin position="1"/>
        <end position="23"/>
    </location>
</feature>
<keyword evidence="1 2" id="KW-0998">Cell outer membrane</keyword>
<dbReference type="RefSeq" id="WP_067032082.1">
    <property type="nucleotide sequence ID" value="NZ_FLRA01000003.1"/>
</dbReference>
<feature type="domain" description="LptD C-terminal" evidence="3">
    <location>
        <begin position="345"/>
        <end position="671"/>
    </location>
</feature>
<reference evidence="5 6" key="1">
    <citation type="submission" date="2016-06" db="EMBL/GenBank/DDBJ databases">
        <authorList>
            <person name="Rodrigo-Torres L."/>
            <person name="Arahal D.R."/>
        </authorList>
    </citation>
    <scope>NUCLEOTIDE SEQUENCE [LARGE SCALE GENOMIC DNA]</scope>
    <source>
        <strain evidence="5 6">CECT 5116</strain>
    </source>
</reference>
<dbReference type="InterPro" id="IPR050218">
    <property type="entry name" value="LptD"/>
</dbReference>
<dbReference type="InterPro" id="IPR020889">
    <property type="entry name" value="LipoPS_assembly_LptD"/>
</dbReference>
<dbReference type="Pfam" id="PF04453">
    <property type="entry name" value="LptD"/>
    <property type="match status" value="1"/>
</dbReference>
<dbReference type="InterPro" id="IPR007543">
    <property type="entry name" value="LptD_C"/>
</dbReference>
<comment type="caution">
    <text evidence="2">Lacks conserved residue(s) required for the propagation of feature annotation.</text>
</comment>
<keyword evidence="2" id="KW-0732">Signal</keyword>
<dbReference type="GO" id="GO:0009279">
    <property type="term" value="C:cell outer membrane"/>
    <property type="evidence" value="ECO:0007669"/>
    <property type="project" value="UniProtKB-SubCell"/>
</dbReference>
<name>A0A1C3JN95_9GAMM</name>
<evidence type="ECO:0000313" key="5">
    <source>
        <dbReference type="EMBL" id="SBT20388.1"/>
    </source>
</evidence>
<comment type="subunit">
    <text evidence="2">Component of the lipopolysaccharide transport and assembly complex. Interacts with LptE and LptA.</text>
</comment>
<dbReference type="GO" id="GO:0015920">
    <property type="term" value="P:lipopolysaccharide transport"/>
    <property type="evidence" value="ECO:0007669"/>
    <property type="project" value="InterPro"/>
</dbReference>
<dbReference type="GO" id="GO:0043165">
    <property type="term" value="P:Gram-negative-bacterium-type cell outer membrane assembly"/>
    <property type="evidence" value="ECO:0007669"/>
    <property type="project" value="UniProtKB-UniRule"/>
</dbReference>
<evidence type="ECO:0000313" key="6">
    <source>
        <dbReference type="Proteomes" id="UP000092840"/>
    </source>
</evidence>
<dbReference type="GO" id="GO:1990351">
    <property type="term" value="C:transporter complex"/>
    <property type="evidence" value="ECO:0007669"/>
    <property type="project" value="TreeGrafter"/>
</dbReference>
<evidence type="ECO:0000313" key="7">
    <source>
        <dbReference type="Proteomes" id="UP000092871"/>
    </source>
</evidence>
<dbReference type="PANTHER" id="PTHR30189">
    <property type="entry name" value="LPS-ASSEMBLY PROTEIN"/>
    <property type="match status" value="1"/>
</dbReference>
<evidence type="ECO:0000313" key="4">
    <source>
        <dbReference type="EMBL" id="SBT16672.1"/>
    </source>
</evidence>
<keyword evidence="2" id="KW-0472">Membrane</keyword>
<gene>
    <name evidence="2 4" type="primary">lptD</name>
    <name evidence="4" type="ORF">MGA5115_00754</name>
    <name evidence="5" type="ORF">MGA5116_00972</name>
</gene>
<dbReference type="PANTHER" id="PTHR30189:SF1">
    <property type="entry name" value="LPS-ASSEMBLY PROTEIN LPTD"/>
    <property type="match status" value="1"/>
</dbReference>
<keyword evidence="6" id="KW-1185">Reference proteome</keyword>
<comment type="similarity">
    <text evidence="2">Belongs to the LptD family.</text>
</comment>
<reference evidence="4 7" key="2">
    <citation type="submission" date="2016-06" db="EMBL/GenBank/DDBJ databases">
        <authorList>
            <person name="Kjaerup R.B."/>
            <person name="Dalgaard T.S."/>
            <person name="Juul-Madsen H.R."/>
        </authorList>
    </citation>
    <scope>NUCLEOTIDE SEQUENCE [LARGE SCALE GENOMIC DNA]</scope>
    <source>
        <strain evidence="4 7">CECT 5115</strain>
    </source>
</reference>
<accession>A0A1C3JN95</accession>
<proteinExistence type="inferred from homology"/>
<dbReference type="AlphaFoldDB" id="A0A1C3JN95"/>